<feature type="transmembrane region" description="Helical" evidence="6">
    <location>
        <begin position="384"/>
        <end position="407"/>
    </location>
</feature>
<feature type="transmembrane region" description="Helical" evidence="6">
    <location>
        <begin position="341"/>
        <end position="364"/>
    </location>
</feature>
<feature type="domain" description="MacB-like periplasmic core" evidence="8">
    <location>
        <begin position="438"/>
        <end position="654"/>
    </location>
</feature>
<evidence type="ECO:0000256" key="2">
    <source>
        <dbReference type="ARBA" id="ARBA00022475"/>
    </source>
</evidence>
<evidence type="ECO:0000256" key="5">
    <source>
        <dbReference type="ARBA" id="ARBA00023136"/>
    </source>
</evidence>
<gene>
    <name evidence="9" type="ORF">KK083_04680</name>
</gene>
<sequence length="814" mass="91197">MYRHYLTVAMRNLARYKAFSAINITGLALGMTCCLFIFLWVQDEKRVDNFHTNGETLYNVYQTIYADGQVNADYSTSYRNREGRSRILIDGVRQAVPEIEHMSFYATGYELPWGHAETFQVGDKLYKLEGSRASEDFLTMFSYPVIAGNAKTALKDLSSIAISRKMAEMFFDTPEKAIGQSMRYENRLDLVVTAVFENVPAHSTLKFDFLLNWESHMTRLEWATGSMRTMVQLSKTADIQTVETKMNRFLQAQLDKKEPVKIQLGLQPYRDQYLVSNFVNGKPHGGRIEYVNIFTGVAIFILIIACINFMNLATARSVKRAKEVGVRKVVGSSRSSLIGQFLGEAIVLSFLALIVSLALVHLLLPAFNTFTGKQIVSPITSLSSWIILAALMLFTGFVAGSYPALYLSSLKPARILKGVMKFSNGALWFRKGLAVFQFVISIVLLIVTVVISRQTSYVQHTHLGYNRENLIYIRVEGELSKYDKYLAFKEQASHMPGVALVDRSSEAPHAMGFVVDVNDGQRETIDDSDAIKWEGKERGASMGFKPVSVGFDFLKIMNLQIAEGRDFSRDVSTDSADAFMVNEEAVKQMGMKDPIGKWVSAWNKKGHIIGVLKNYHTHSLHEPIKPLIVDVKEYEYFGVIIARTEPGKTREALASLEQVYKAINPNYPFDYQFLDQEYEKLYRNEAVVARLSNVFAVLAILISCLGLLGLVIFAAEQRTKEIGIRKVLGATVGNIVTLLSKDFVKLVAISFIIAAPVGGFLMQQWLDGFAYKIDLAWWIFVFAGGAALLVALFTVSFQAIAAALTNPVKSLRSE</sequence>
<evidence type="ECO:0000313" key="9">
    <source>
        <dbReference type="EMBL" id="MBT1696157.1"/>
    </source>
</evidence>
<dbReference type="PANTHER" id="PTHR30572">
    <property type="entry name" value="MEMBRANE COMPONENT OF TRANSPORTER-RELATED"/>
    <property type="match status" value="1"/>
</dbReference>
<name>A0AAP2GN54_9BACT</name>
<dbReference type="GO" id="GO:0005886">
    <property type="term" value="C:plasma membrane"/>
    <property type="evidence" value="ECO:0007669"/>
    <property type="project" value="UniProtKB-SubCell"/>
</dbReference>
<evidence type="ECO:0000256" key="6">
    <source>
        <dbReference type="SAM" id="Phobius"/>
    </source>
</evidence>
<feature type="domain" description="ABC3 transporter permease C-terminal" evidence="7">
    <location>
        <begin position="693"/>
        <end position="803"/>
    </location>
</feature>
<dbReference type="GO" id="GO:0022857">
    <property type="term" value="F:transmembrane transporter activity"/>
    <property type="evidence" value="ECO:0007669"/>
    <property type="project" value="TreeGrafter"/>
</dbReference>
<dbReference type="InterPro" id="IPR003838">
    <property type="entry name" value="ABC3_permease_C"/>
</dbReference>
<organism evidence="9 10">
    <name type="scientific">Chryseosolibacter histidini</name>
    <dbReference type="NCBI Taxonomy" id="2782349"/>
    <lineage>
        <taxon>Bacteria</taxon>
        <taxon>Pseudomonadati</taxon>
        <taxon>Bacteroidota</taxon>
        <taxon>Cytophagia</taxon>
        <taxon>Cytophagales</taxon>
        <taxon>Chryseotaleaceae</taxon>
        <taxon>Chryseosolibacter</taxon>
    </lineage>
</organism>
<dbReference type="AlphaFoldDB" id="A0AAP2GN54"/>
<feature type="transmembrane region" description="Helical" evidence="6">
    <location>
        <begin position="694"/>
        <end position="715"/>
    </location>
</feature>
<feature type="transmembrane region" description="Helical" evidence="6">
    <location>
        <begin position="743"/>
        <end position="763"/>
    </location>
</feature>
<comment type="caution">
    <text evidence="9">The sequence shown here is derived from an EMBL/GenBank/DDBJ whole genome shotgun (WGS) entry which is preliminary data.</text>
</comment>
<protein>
    <submittedName>
        <fullName evidence="9">ABC transporter permease</fullName>
    </submittedName>
</protein>
<keyword evidence="2" id="KW-1003">Cell membrane</keyword>
<dbReference type="EMBL" id="JAHESF010000003">
    <property type="protein sequence ID" value="MBT1696157.1"/>
    <property type="molecule type" value="Genomic_DNA"/>
</dbReference>
<keyword evidence="10" id="KW-1185">Reference proteome</keyword>
<evidence type="ECO:0000259" key="8">
    <source>
        <dbReference type="Pfam" id="PF12704"/>
    </source>
</evidence>
<dbReference type="Pfam" id="PF02687">
    <property type="entry name" value="FtsX"/>
    <property type="match status" value="2"/>
</dbReference>
<dbReference type="PANTHER" id="PTHR30572:SF18">
    <property type="entry name" value="ABC-TYPE MACROLIDE FAMILY EXPORT SYSTEM PERMEASE COMPONENT 2"/>
    <property type="match status" value="1"/>
</dbReference>
<evidence type="ECO:0000313" key="10">
    <source>
        <dbReference type="Proteomes" id="UP001319200"/>
    </source>
</evidence>
<accession>A0AAP2GN54</accession>
<evidence type="ECO:0000256" key="4">
    <source>
        <dbReference type="ARBA" id="ARBA00022989"/>
    </source>
</evidence>
<feature type="domain" description="ABC3 transporter permease C-terminal" evidence="7">
    <location>
        <begin position="297"/>
        <end position="412"/>
    </location>
</feature>
<keyword evidence="4 6" id="KW-1133">Transmembrane helix</keyword>
<dbReference type="InterPro" id="IPR025857">
    <property type="entry name" value="MacB_PCD"/>
</dbReference>
<reference evidence="9 10" key="1">
    <citation type="submission" date="2021-05" db="EMBL/GenBank/DDBJ databases">
        <title>A Polyphasic approach of four new species of the genus Ohtaekwangia: Ohtaekwangia histidinii sp. nov., Ohtaekwangia cretensis sp. nov., Ohtaekwangia indiensis sp. nov., Ohtaekwangia reichenbachii sp. nov. from diverse environment.</title>
        <authorList>
            <person name="Octaviana S."/>
        </authorList>
    </citation>
    <scope>NUCLEOTIDE SEQUENCE [LARGE SCALE GENOMIC DNA]</scope>
    <source>
        <strain evidence="9 10">PWU4</strain>
    </source>
</reference>
<comment type="subcellular location">
    <subcellularLocation>
        <location evidence="1">Cell membrane</location>
        <topology evidence="1">Multi-pass membrane protein</topology>
    </subcellularLocation>
</comment>
<keyword evidence="3 6" id="KW-0812">Transmembrane</keyword>
<proteinExistence type="predicted"/>
<feature type="transmembrane region" description="Helical" evidence="6">
    <location>
        <begin position="428"/>
        <end position="451"/>
    </location>
</feature>
<feature type="transmembrane region" description="Helical" evidence="6">
    <location>
        <begin position="775"/>
        <end position="804"/>
    </location>
</feature>
<keyword evidence="5 6" id="KW-0472">Membrane</keyword>
<feature type="transmembrane region" description="Helical" evidence="6">
    <location>
        <begin position="21"/>
        <end position="41"/>
    </location>
</feature>
<dbReference type="InterPro" id="IPR050250">
    <property type="entry name" value="Macrolide_Exporter_MacB"/>
</dbReference>
<evidence type="ECO:0000256" key="3">
    <source>
        <dbReference type="ARBA" id="ARBA00022692"/>
    </source>
</evidence>
<dbReference type="Proteomes" id="UP001319200">
    <property type="component" value="Unassembled WGS sequence"/>
</dbReference>
<evidence type="ECO:0000259" key="7">
    <source>
        <dbReference type="Pfam" id="PF02687"/>
    </source>
</evidence>
<dbReference type="Pfam" id="PF12704">
    <property type="entry name" value="MacB_PCD"/>
    <property type="match status" value="2"/>
</dbReference>
<feature type="transmembrane region" description="Helical" evidence="6">
    <location>
        <begin position="290"/>
        <end position="312"/>
    </location>
</feature>
<feature type="domain" description="MacB-like periplasmic core" evidence="8">
    <location>
        <begin position="20"/>
        <end position="247"/>
    </location>
</feature>
<evidence type="ECO:0000256" key="1">
    <source>
        <dbReference type="ARBA" id="ARBA00004651"/>
    </source>
</evidence>